<comment type="similarity">
    <text evidence="2">Belongs to the methyl-accepting chemotaxis (MCP) protein family.</text>
</comment>
<feature type="transmembrane region" description="Helical" evidence="4">
    <location>
        <begin position="12"/>
        <end position="31"/>
    </location>
</feature>
<keyword evidence="4" id="KW-0472">Membrane</keyword>
<dbReference type="GO" id="GO:0006935">
    <property type="term" value="P:chemotaxis"/>
    <property type="evidence" value="ECO:0007669"/>
    <property type="project" value="TreeGrafter"/>
</dbReference>
<gene>
    <name evidence="6" type="ORF">B0F89_11285</name>
</gene>
<dbReference type="Gene3D" id="1.10.287.950">
    <property type="entry name" value="Methyl-accepting chemotaxis protein"/>
    <property type="match status" value="1"/>
</dbReference>
<evidence type="ECO:0000256" key="1">
    <source>
        <dbReference type="ARBA" id="ARBA00022481"/>
    </source>
</evidence>
<evidence type="ECO:0000256" key="4">
    <source>
        <dbReference type="SAM" id="Phobius"/>
    </source>
</evidence>
<organism evidence="6 7">
    <name type="scientific">Malaciobacter marinus</name>
    <dbReference type="NCBI Taxonomy" id="505249"/>
    <lineage>
        <taxon>Bacteria</taxon>
        <taxon>Pseudomonadati</taxon>
        <taxon>Campylobacterota</taxon>
        <taxon>Epsilonproteobacteria</taxon>
        <taxon>Campylobacterales</taxon>
        <taxon>Arcobacteraceae</taxon>
        <taxon>Malaciobacter</taxon>
    </lineage>
</organism>
<dbReference type="SMART" id="SM00283">
    <property type="entry name" value="MA"/>
    <property type="match status" value="1"/>
</dbReference>
<evidence type="ECO:0000256" key="3">
    <source>
        <dbReference type="PROSITE-ProRule" id="PRU00284"/>
    </source>
</evidence>
<comment type="caution">
    <text evidence="6">The sequence shown here is derived from an EMBL/GenBank/DDBJ whole genome shotgun (WGS) entry which is preliminary data.</text>
</comment>
<dbReference type="PANTHER" id="PTHR43531">
    <property type="entry name" value="PROTEIN ICFG"/>
    <property type="match status" value="1"/>
</dbReference>
<dbReference type="Gene3D" id="1.20.120.1530">
    <property type="match status" value="1"/>
</dbReference>
<keyword evidence="4" id="KW-0812">Transmembrane</keyword>
<dbReference type="InterPro" id="IPR004089">
    <property type="entry name" value="MCPsignal_dom"/>
</dbReference>
<dbReference type="CDD" id="cd11386">
    <property type="entry name" value="MCP_signal"/>
    <property type="match status" value="1"/>
</dbReference>
<dbReference type="SUPFAM" id="SSF58104">
    <property type="entry name" value="Methyl-accepting chemotaxis protein (MCP) signaling domain"/>
    <property type="match status" value="1"/>
</dbReference>
<protein>
    <submittedName>
        <fullName evidence="6">Methyl-accepting chemotaxis protein</fullName>
    </submittedName>
</protein>
<evidence type="ECO:0000313" key="6">
    <source>
        <dbReference type="EMBL" id="PPK61195.1"/>
    </source>
</evidence>
<dbReference type="InterPro" id="IPR051310">
    <property type="entry name" value="MCP_chemotaxis"/>
</dbReference>
<dbReference type="GO" id="GO:0005886">
    <property type="term" value="C:plasma membrane"/>
    <property type="evidence" value="ECO:0007669"/>
    <property type="project" value="TreeGrafter"/>
</dbReference>
<dbReference type="GO" id="GO:0007165">
    <property type="term" value="P:signal transduction"/>
    <property type="evidence" value="ECO:0007669"/>
    <property type="project" value="UniProtKB-KW"/>
</dbReference>
<dbReference type="EMBL" id="PTIW01000012">
    <property type="protein sequence ID" value="PPK61195.1"/>
    <property type="molecule type" value="Genomic_DNA"/>
</dbReference>
<feature type="domain" description="Methyl-accepting transducer" evidence="5">
    <location>
        <begin position="591"/>
        <end position="820"/>
    </location>
</feature>
<dbReference type="Gene3D" id="3.30.450.20">
    <property type="entry name" value="PAS domain"/>
    <property type="match status" value="1"/>
</dbReference>
<sequence length="841" mass="93157">MFKNINIKTKLTIATVIALIFLGTLITVISVNKSTEALLHAEFNKLMTLKTVKKKEVSDYFISLKSLLISLANSETTKKSFTEFESGFYKLEEETTLDINEVKNQLKKDFTKNYLNSVNYDVPNSQFKKPIENYLPTLNSALIAQYIFITDNKESLGEKNSLVYNSKYNSSYMSAHKKYHESFDKFLTEFGLYDIFMVDLNGNLIYTDFKEKDFATNLKTGVYNNTGIAKVYKKALNLNKNELAFEDFAPYEPSYNLAASFIATPIYINNEKKGVLIFQMPVDRINAIMALEGKYKDAGLGESGEVYLVGSDYKMRNNSRFIKSIDDKIVQELNSTIGVWEIKTTSTKNALNSLDNNRTFKEIIKDYRGIEVLSIASKIDIFSTTSWAVIAEIDKSEALAPAYNLRNLITIISIVIIILVSAVILFFINKIIVKPLKSFQVSLLGFFKYLNKESDDIEKLKISSNDEIGMMAKEINNNIEKVKIGLEEEKALISDASSVINIVNSGVLTSRINLNSNNQGLNELKDLINSMLDNLEGNFENILSVLGEYSNYNYLNSVDKKELKGELAQLIEGINNLGDSITSMLVENKSSGESLKNSSNLLLSNVDTLSTSANEAAASLEETAAALEEITSTVINNSNSVQKMDDNAKMLTTSVNAGEVMAFETTKSMDEINEQTQSIAQAITVIDQIAFQTNILSLNAAVEAATAGEAGKGFAVVAAEVRNLANRSAEAATEIKNIVESAALKANEGKNIATKMIEGYKSLNENINETIILINEVNAASKEQKSGIEQINDAVTMLDQQTQKNASIATQTQEIAMETDGVARKIVEETNEKEFKGKNGS</sequence>
<dbReference type="PANTHER" id="PTHR43531:SF14">
    <property type="entry name" value="METHYL-ACCEPTING CHEMOTAXIS PROTEIN I-RELATED"/>
    <property type="match status" value="1"/>
</dbReference>
<dbReference type="Proteomes" id="UP000239861">
    <property type="component" value="Unassembled WGS sequence"/>
</dbReference>
<evidence type="ECO:0000313" key="7">
    <source>
        <dbReference type="Proteomes" id="UP000239861"/>
    </source>
</evidence>
<reference evidence="6 7" key="1">
    <citation type="submission" date="2018-02" db="EMBL/GenBank/DDBJ databases">
        <title>Subsurface microbial communities from deep shales in Ohio and West Virginia, USA.</title>
        <authorList>
            <person name="Wrighton K."/>
        </authorList>
    </citation>
    <scope>NUCLEOTIDE SEQUENCE [LARGE SCALE GENOMIC DNA]</scope>
    <source>
        <strain evidence="6 7">MARC-MIP3H16</strain>
    </source>
</reference>
<feature type="transmembrane region" description="Helical" evidence="4">
    <location>
        <begin position="408"/>
        <end position="428"/>
    </location>
</feature>
<evidence type="ECO:0000259" key="5">
    <source>
        <dbReference type="PROSITE" id="PS50111"/>
    </source>
</evidence>
<keyword evidence="4" id="KW-1133">Transmembrane helix</keyword>
<keyword evidence="1" id="KW-0488">Methylation</keyword>
<dbReference type="AlphaFoldDB" id="A0AB36ZX17"/>
<dbReference type="Pfam" id="PF00015">
    <property type="entry name" value="MCPsignal"/>
    <property type="match status" value="1"/>
</dbReference>
<name>A0AB36ZX17_9BACT</name>
<accession>A0AB36ZX17</accession>
<evidence type="ECO:0000256" key="2">
    <source>
        <dbReference type="ARBA" id="ARBA00029447"/>
    </source>
</evidence>
<proteinExistence type="inferred from homology"/>
<keyword evidence="3" id="KW-0807">Transducer</keyword>
<dbReference type="RefSeq" id="WP_228153546.1">
    <property type="nucleotide sequence ID" value="NZ_PTIW01000012.1"/>
</dbReference>
<dbReference type="GO" id="GO:0004888">
    <property type="term" value="F:transmembrane signaling receptor activity"/>
    <property type="evidence" value="ECO:0007669"/>
    <property type="project" value="TreeGrafter"/>
</dbReference>
<dbReference type="PROSITE" id="PS50111">
    <property type="entry name" value="CHEMOTAXIS_TRANSDUC_2"/>
    <property type="match status" value="1"/>
</dbReference>